<dbReference type="HAMAP" id="MF_00484">
    <property type="entry name" value="Glycogen_synth"/>
    <property type="match status" value="1"/>
</dbReference>
<dbReference type="CDD" id="cd03791">
    <property type="entry name" value="GT5_Glycogen_synthase_DULL1-like"/>
    <property type="match status" value="1"/>
</dbReference>
<dbReference type="RefSeq" id="WP_183393594.1">
    <property type="nucleotide sequence ID" value="NZ_JACIDR010000001.1"/>
</dbReference>
<feature type="domain" description="Starch synthase catalytic" evidence="10">
    <location>
        <begin position="4"/>
        <end position="236"/>
    </location>
</feature>
<protein>
    <recommendedName>
        <fullName evidence="8">Glycogen synthase</fullName>
        <ecNumber evidence="8">2.4.1.21</ecNumber>
    </recommendedName>
    <alternativeName>
        <fullName evidence="8">Starch [bacterial glycogen] synthase</fullName>
    </alternativeName>
</protein>
<keyword evidence="5 8" id="KW-0328">Glycosyltransferase</keyword>
<evidence type="ECO:0000256" key="6">
    <source>
        <dbReference type="ARBA" id="ARBA00022679"/>
    </source>
</evidence>
<evidence type="ECO:0000256" key="8">
    <source>
        <dbReference type="HAMAP-Rule" id="MF_00484"/>
    </source>
</evidence>
<evidence type="ECO:0000259" key="9">
    <source>
        <dbReference type="Pfam" id="PF00534"/>
    </source>
</evidence>
<dbReference type="InterPro" id="IPR011835">
    <property type="entry name" value="GS/SS"/>
</dbReference>
<dbReference type="PANTHER" id="PTHR45825">
    <property type="entry name" value="GRANULE-BOUND STARCH SYNTHASE 1, CHLOROPLASTIC/AMYLOPLASTIC"/>
    <property type="match status" value="1"/>
</dbReference>
<keyword evidence="6 8" id="KW-0808">Transferase</keyword>
<dbReference type="EMBL" id="JACIDR010000001">
    <property type="protein sequence ID" value="MBB3971742.1"/>
    <property type="molecule type" value="Genomic_DNA"/>
</dbReference>
<evidence type="ECO:0000259" key="10">
    <source>
        <dbReference type="Pfam" id="PF08323"/>
    </source>
</evidence>
<dbReference type="Proteomes" id="UP000528964">
    <property type="component" value="Unassembled WGS sequence"/>
</dbReference>
<comment type="pathway">
    <text evidence="3 8">Glycan biosynthesis; glycogen biosynthesis.</text>
</comment>
<evidence type="ECO:0000256" key="2">
    <source>
        <dbReference type="ARBA" id="ARBA00002764"/>
    </source>
</evidence>
<comment type="similarity">
    <text evidence="4 8">Belongs to the glycosyltransferase 1 family. Bacterial/plant glycogen synthase subfamily.</text>
</comment>
<dbReference type="Gene3D" id="3.40.50.2000">
    <property type="entry name" value="Glycogen Phosphorylase B"/>
    <property type="match status" value="2"/>
</dbReference>
<dbReference type="AlphaFoldDB" id="A0A7W6D0B6"/>
<comment type="catalytic activity">
    <reaction evidence="1 8">
        <text>[(1-&gt;4)-alpha-D-glucosyl](n) + ADP-alpha-D-glucose = [(1-&gt;4)-alpha-D-glucosyl](n+1) + ADP + H(+)</text>
        <dbReference type="Rhea" id="RHEA:18189"/>
        <dbReference type="Rhea" id="RHEA-COMP:9584"/>
        <dbReference type="Rhea" id="RHEA-COMP:9587"/>
        <dbReference type="ChEBI" id="CHEBI:15378"/>
        <dbReference type="ChEBI" id="CHEBI:15444"/>
        <dbReference type="ChEBI" id="CHEBI:57498"/>
        <dbReference type="ChEBI" id="CHEBI:456216"/>
        <dbReference type="EC" id="2.4.1.21"/>
    </reaction>
</comment>
<dbReference type="InterPro" id="IPR013534">
    <property type="entry name" value="Starch_synth_cat_dom"/>
</dbReference>
<dbReference type="PANTHER" id="PTHR45825:SF11">
    <property type="entry name" value="ALPHA AMYLASE DOMAIN-CONTAINING PROTEIN"/>
    <property type="match status" value="1"/>
</dbReference>
<dbReference type="GO" id="GO:0005978">
    <property type="term" value="P:glycogen biosynthetic process"/>
    <property type="evidence" value="ECO:0007669"/>
    <property type="project" value="UniProtKB-UniRule"/>
</dbReference>
<keyword evidence="12" id="KW-1185">Reference proteome</keyword>
<evidence type="ECO:0000256" key="5">
    <source>
        <dbReference type="ARBA" id="ARBA00022676"/>
    </source>
</evidence>
<dbReference type="NCBIfam" id="TIGR02095">
    <property type="entry name" value="glgA"/>
    <property type="match status" value="1"/>
</dbReference>
<accession>A0A7W6D0B6</accession>
<organism evidence="11 12">
    <name type="scientific">Hansschlegelia beijingensis</name>
    <dbReference type="NCBI Taxonomy" id="1133344"/>
    <lineage>
        <taxon>Bacteria</taxon>
        <taxon>Pseudomonadati</taxon>
        <taxon>Pseudomonadota</taxon>
        <taxon>Alphaproteobacteria</taxon>
        <taxon>Hyphomicrobiales</taxon>
        <taxon>Methylopilaceae</taxon>
        <taxon>Hansschlegelia</taxon>
    </lineage>
</organism>
<dbReference type="EC" id="2.4.1.21" evidence="8"/>
<comment type="function">
    <text evidence="2 8">Synthesizes alpha-1,4-glucan chains using ADP-glucose.</text>
</comment>
<dbReference type="GO" id="GO:0009011">
    <property type="term" value="F:alpha-1,4-glucan glucosyltransferase (ADP-glucose donor) activity"/>
    <property type="evidence" value="ECO:0007669"/>
    <property type="project" value="UniProtKB-UniRule"/>
</dbReference>
<gene>
    <name evidence="8" type="primary">glgA</name>
    <name evidence="11" type="ORF">GGR24_000375</name>
</gene>
<evidence type="ECO:0000256" key="7">
    <source>
        <dbReference type="ARBA" id="ARBA00023056"/>
    </source>
</evidence>
<evidence type="ECO:0000313" key="11">
    <source>
        <dbReference type="EMBL" id="MBB3971742.1"/>
    </source>
</evidence>
<feature type="binding site" evidence="8">
    <location>
        <position position="17"/>
    </location>
    <ligand>
        <name>ADP-alpha-D-glucose</name>
        <dbReference type="ChEBI" id="CHEBI:57498"/>
    </ligand>
</feature>
<sequence>MSLNVLAVASEAYPLVKTGGLADVVGALPAALEPTGVRVQTLLPGFGAVLHALRDGEIVARFDDLFGGPAAAVAGRAAGLEVIAIDAPHLYARPGGLYADAGGRDWPDNAFRFAALGRVAAEIGRGATALPAPDVAHLHDWQSGFAAAYMAHAERRPRIVATIHNIAFQGSFPADLLPRLGLPPQAMSIEGVEYYGGIGFLKAGIYYADRITTVSPSYASEILEPAGGMGLEGLLRSRKRDVFGILNGIDVEVWDPATDPALEMRYSAKDLSGRRLNKRALSERFRLAASAGPTFGVVSRLSAQKGLDLLADAMPALLEAGANLAVLGAGDVALEDRFRALAETHPGRIGCAFGYDETLAHLIQGGADALVVPSRFEPCGLTQLCALRYGAVPVVARVGGLADTVIDANPVAIAAGVATGVQFSPAGRGALEAAIRRTAALYADQGTWARLQRNGMATDVSWAASAKVYAQLFRDLAP</sequence>
<evidence type="ECO:0000313" key="12">
    <source>
        <dbReference type="Proteomes" id="UP000528964"/>
    </source>
</evidence>
<dbReference type="SUPFAM" id="SSF53756">
    <property type="entry name" value="UDP-Glycosyltransferase/glycogen phosphorylase"/>
    <property type="match status" value="1"/>
</dbReference>
<keyword evidence="7 8" id="KW-0320">Glycogen biosynthesis</keyword>
<dbReference type="Pfam" id="PF00534">
    <property type="entry name" value="Glycos_transf_1"/>
    <property type="match status" value="1"/>
</dbReference>
<name>A0A7W6D0B6_9HYPH</name>
<dbReference type="Pfam" id="PF08323">
    <property type="entry name" value="Glyco_transf_5"/>
    <property type="match status" value="1"/>
</dbReference>
<proteinExistence type="inferred from homology"/>
<comment type="caution">
    <text evidence="11">The sequence shown here is derived from an EMBL/GenBank/DDBJ whole genome shotgun (WGS) entry which is preliminary data.</text>
</comment>
<dbReference type="GO" id="GO:0004373">
    <property type="term" value="F:alpha-1,4-glucan glucosyltransferase (UDP-glucose donor) activity"/>
    <property type="evidence" value="ECO:0007669"/>
    <property type="project" value="InterPro"/>
</dbReference>
<dbReference type="InterPro" id="IPR001296">
    <property type="entry name" value="Glyco_trans_1"/>
</dbReference>
<dbReference type="GO" id="GO:0005829">
    <property type="term" value="C:cytosol"/>
    <property type="evidence" value="ECO:0007669"/>
    <property type="project" value="TreeGrafter"/>
</dbReference>
<evidence type="ECO:0000256" key="3">
    <source>
        <dbReference type="ARBA" id="ARBA00004964"/>
    </source>
</evidence>
<reference evidence="11 12" key="1">
    <citation type="submission" date="2020-08" db="EMBL/GenBank/DDBJ databases">
        <title>Genomic Encyclopedia of Type Strains, Phase IV (KMG-IV): sequencing the most valuable type-strain genomes for metagenomic binning, comparative biology and taxonomic classification.</title>
        <authorList>
            <person name="Goeker M."/>
        </authorList>
    </citation>
    <scope>NUCLEOTIDE SEQUENCE [LARGE SCALE GENOMIC DNA]</scope>
    <source>
        <strain evidence="11 12">DSM 25481</strain>
    </source>
</reference>
<dbReference type="NCBIfam" id="NF001899">
    <property type="entry name" value="PRK00654.1-2"/>
    <property type="match status" value="1"/>
</dbReference>
<evidence type="ECO:0000256" key="4">
    <source>
        <dbReference type="ARBA" id="ARBA00010281"/>
    </source>
</evidence>
<feature type="domain" description="Glycosyl transferase family 1" evidence="9">
    <location>
        <begin position="291"/>
        <end position="425"/>
    </location>
</feature>
<dbReference type="UniPathway" id="UPA00164"/>
<evidence type="ECO:0000256" key="1">
    <source>
        <dbReference type="ARBA" id="ARBA00001478"/>
    </source>
</evidence>